<dbReference type="Gene3D" id="2.60.440.10">
    <property type="entry name" value="YacF-like domains"/>
    <property type="match status" value="1"/>
</dbReference>
<dbReference type="GO" id="GO:0032153">
    <property type="term" value="C:cell division site"/>
    <property type="evidence" value="ECO:0007669"/>
    <property type="project" value="TreeGrafter"/>
</dbReference>
<comment type="subcellular location">
    <subcellularLocation>
        <location evidence="5">Cytoplasm</location>
    </subcellularLocation>
    <text evidence="5">Localizes to mid-cell in an FtsZ-dependent manner.</text>
</comment>
<evidence type="ECO:0000256" key="2">
    <source>
        <dbReference type="ARBA" id="ARBA00022618"/>
    </source>
</evidence>
<dbReference type="AlphaFoldDB" id="A0A1H4E7B9"/>
<evidence type="ECO:0000313" key="6">
    <source>
        <dbReference type="EMBL" id="SEA80796.1"/>
    </source>
</evidence>
<dbReference type="PANTHER" id="PTHR39455">
    <property type="entry name" value="CELL DIVISION PROTEIN ZAPD"/>
    <property type="match status" value="1"/>
</dbReference>
<evidence type="ECO:0000256" key="3">
    <source>
        <dbReference type="ARBA" id="ARBA00023210"/>
    </source>
</evidence>
<dbReference type="EMBL" id="FNRM01000006">
    <property type="protein sequence ID" value="SEA80796.1"/>
    <property type="molecule type" value="Genomic_DNA"/>
</dbReference>
<evidence type="ECO:0000256" key="1">
    <source>
        <dbReference type="ARBA" id="ARBA00022490"/>
    </source>
</evidence>
<gene>
    <name evidence="5" type="primary">zapD</name>
    <name evidence="6" type="ORF">SAMN04488051_106251</name>
</gene>
<proteinExistence type="inferred from homology"/>
<keyword evidence="1 5" id="KW-0963">Cytoplasm</keyword>
<dbReference type="GO" id="GO:0005737">
    <property type="term" value="C:cytoplasm"/>
    <property type="evidence" value="ECO:0007669"/>
    <property type="project" value="UniProtKB-SubCell"/>
</dbReference>
<comment type="similarity">
    <text evidence="5">Belongs to the ZapD family.</text>
</comment>
<dbReference type="InterPro" id="IPR036268">
    <property type="entry name" value="ZapD_sf"/>
</dbReference>
<organism evidence="6 7">
    <name type="scientific">Alkalimonas amylolytica</name>
    <dbReference type="NCBI Taxonomy" id="152573"/>
    <lineage>
        <taxon>Bacteria</taxon>
        <taxon>Pseudomonadati</taxon>
        <taxon>Pseudomonadota</taxon>
        <taxon>Gammaproteobacteria</taxon>
        <taxon>Alkalimonas</taxon>
    </lineage>
</organism>
<keyword evidence="4 5" id="KW-0131">Cell cycle</keyword>
<protein>
    <recommendedName>
        <fullName evidence="5">Cell division protein ZapD</fullName>
    </recommendedName>
    <alternativeName>
        <fullName evidence="5">Z ring-associated protein D</fullName>
    </alternativeName>
</protein>
<keyword evidence="3 5" id="KW-0717">Septation</keyword>
<dbReference type="GO" id="GO:0000917">
    <property type="term" value="P:division septum assembly"/>
    <property type="evidence" value="ECO:0007669"/>
    <property type="project" value="UniProtKB-KW"/>
</dbReference>
<dbReference type="Pfam" id="PF07072">
    <property type="entry name" value="ZapD"/>
    <property type="match status" value="1"/>
</dbReference>
<dbReference type="GO" id="GO:0043093">
    <property type="term" value="P:FtsZ-dependent cytokinesis"/>
    <property type="evidence" value="ECO:0007669"/>
    <property type="project" value="UniProtKB-UniRule"/>
</dbReference>
<dbReference type="SUPFAM" id="SSF160950">
    <property type="entry name" value="YacF-like"/>
    <property type="match status" value="1"/>
</dbReference>
<sequence length="251" mass="29168">MSSMTDVLYEHPLNEKVRTFLRIEQLYRQVQSHASMQHAAQQQAFFTSFFALLDVMERNDVRPDLLKDIERCEQALVNWSKHPSVSNDALQHMLQKAVRLQSELNRSGKLCSQFKEDSFLTPLRQRYAMPGGACSFDVPQLHYWCHLPAEQRQLSLNKWLEQLDLAIQSIDFVLTFVRERGQFQSMEADNGFYQSTTDQFELLRLKYDSKLGVYPTISGNKYRFAIRFMQLSDASGRFASEKTIPFALACC</sequence>
<name>A0A1H4E7B9_ALKAM</name>
<evidence type="ECO:0000256" key="4">
    <source>
        <dbReference type="ARBA" id="ARBA00023306"/>
    </source>
</evidence>
<dbReference type="NCBIfam" id="NF003656">
    <property type="entry name" value="PRK05287.1-4"/>
    <property type="match status" value="1"/>
</dbReference>
<dbReference type="InterPro" id="IPR027462">
    <property type="entry name" value="ZapD_C"/>
</dbReference>
<evidence type="ECO:0000256" key="5">
    <source>
        <dbReference type="HAMAP-Rule" id="MF_01092"/>
    </source>
</evidence>
<dbReference type="Gene3D" id="1.10.3900.10">
    <property type="entry name" value="YacF-like"/>
    <property type="match status" value="1"/>
</dbReference>
<keyword evidence="2 5" id="KW-0132">Cell division</keyword>
<dbReference type="NCBIfam" id="NF003655">
    <property type="entry name" value="PRK05287.1-3"/>
    <property type="match status" value="1"/>
</dbReference>
<keyword evidence="7" id="KW-1185">Reference proteome</keyword>
<accession>A0A1H4E7B9</accession>
<reference evidence="6 7" key="1">
    <citation type="submission" date="2016-10" db="EMBL/GenBank/DDBJ databases">
        <authorList>
            <person name="de Groot N.N."/>
        </authorList>
    </citation>
    <scope>NUCLEOTIDE SEQUENCE [LARGE SCALE GENOMIC DNA]</scope>
    <source>
        <strain evidence="6 7">CGMCC 1.3430</strain>
    </source>
</reference>
<dbReference type="InterPro" id="IPR009777">
    <property type="entry name" value="ZapD"/>
</dbReference>
<dbReference type="Proteomes" id="UP000198773">
    <property type="component" value="Unassembled WGS sequence"/>
</dbReference>
<evidence type="ECO:0000313" key="7">
    <source>
        <dbReference type="Proteomes" id="UP000198773"/>
    </source>
</evidence>
<comment type="subunit">
    <text evidence="5">Interacts with FtsZ.</text>
</comment>
<dbReference type="STRING" id="152573.SAMN04488051_106251"/>
<dbReference type="PANTHER" id="PTHR39455:SF1">
    <property type="entry name" value="CELL DIVISION PROTEIN ZAPD"/>
    <property type="match status" value="1"/>
</dbReference>
<dbReference type="HAMAP" id="MF_01092">
    <property type="entry name" value="ZapD"/>
    <property type="match status" value="1"/>
</dbReference>
<comment type="function">
    <text evidence="5">Cell division factor that enhances FtsZ-ring assembly. Directly interacts with FtsZ and promotes bundling of FtsZ protofilaments, with a reduction in FtsZ GTPase activity.</text>
</comment>